<keyword evidence="2" id="KW-0472">Membrane</keyword>
<feature type="transmembrane region" description="Helical" evidence="2">
    <location>
        <begin position="79"/>
        <end position="101"/>
    </location>
</feature>
<comment type="caution">
    <text evidence="3">The sequence shown here is derived from an EMBL/GenBank/DDBJ whole genome shotgun (WGS) entry which is preliminary data.</text>
</comment>
<dbReference type="EMBL" id="JALJOS010000009">
    <property type="protein sequence ID" value="KAK9834545.1"/>
    <property type="molecule type" value="Genomic_DNA"/>
</dbReference>
<feature type="compositionally biased region" description="Acidic residues" evidence="1">
    <location>
        <begin position="195"/>
        <end position="205"/>
    </location>
</feature>
<evidence type="ECO:0000313" key="4">
    <source>
        <dbReference type="Proteomes" id="UP001438707"/>
    </source>
</evidence>
<keyword evidence="4" id="KW-1185">Reference proteome</keyword>
<gene>
    <name evidence="3" type="ORF">WJX74_004206</name>
</gene>
<name>A0AAW1RM01_9CHLO</name>
<keyword evidence="2" id="KW-1133">Transmembrane helix</keyword>
<sequence length="344" mass="35947">MASSDMSGKSSELLQTAQSLFWNLYATVLEPVVHAVMPEPTRKNCQRLVQEANNSKIAKDREFYARHVQALRPHTAQGWLAVLAVFFFGYVGLASLAVCLLGFSAVAVFCLGLFLASVGISISIIIGVITTFIFGSTFIMAGAAGGAVIGYLSISVSRATLQFVLEAVERLTGITLHDNRTLQYLTASHLDVISEGEEEGQDSDSEPAAPPRSRSRATPGHSGAAGSHRPRHLQDGSRAAAPNRAGLQQTKPDEQTASHGQHASHGQTASNTGGSSEGQPASPGQHQPAESAGSGPWGQTAVKDPNQSPSISNTSDAARFLSEAQGSEFLAGTGPGGNMGRAPT</sequence>
<feature type="compositionally biased region" description="Polar residues" evidence="1">
    <location>
        <begin position="305"/>
        <end position="316"/>
    </location>
</feature>
<feature type="compositionally biased region" description="Gly residues" evidence="1">
    <location>
        <begin position="333"/>
        <end position="344"/>
    </location>
</feature>
<accession>A0AAW1RM01</accession>
<feature type="region of interest" description="Disordered" evidence="1">
    <location>
        <begin position="195"/>
        <end position="344"/>
    </location>
</feature>
<feature type="compositionally biased region" description="Polar residues" evidence="1">
    <location>
        <begin position="257"/>
        <end position="285"/>
    </location>
</feature>
<keyword evidence="2" id="KW-0812">Transmembrane</keyword>
<feature type="transmembrane region" description="Helical" evidence="2">
    <location>
        <begin position="106"/>
        <end position="126"/>
    </location>
</feature>
<evidence type="ECO:0000256" key="2">
    <source>
        <dbReference type="SAM" id="Phobius"/>
    </source>
</evidence>
<organism evidence="3 4">
    <name type="scientific">Apatococcus lobatus</name>
    <dbReference type="NCBI Taxonomy" id="904363"/>
    <lineage>
        <taxon>Eukaryota</taxon>
        <taxon>Viridiplantae</taxon>
        <taxon>Chlorophyta</taxon>
        <taxon>core chlorophytes</taxon>
        <taxon>Trebouxiophyceae</taxon>
        <taxon>Chlorellales</taxon>
        <taxon>Chlorellaceae</taxon>
        <taxon>Apatococcus</taxon>
    </lineage>
</organism>
<evidence type="ECO:0000256" key="1">
    <source>
        <dbReference type="SAM" id="MobiDB-lite"/>
    </source>
</evidence>
<dbReference type="Proteomes" id="UP001438707">
    <property type="component" value="Unassembled WGS sequence"/>
</dbReference>
<protein>
    <recommendedName>
        <fullName evidence="5">Transmembrane protein</fullName>
    </recommendedName>
</protein>
<proteinExistence type="predicted"/>
<reference evidence="3 4" key="1">
    <citation type="journal article" date="2024" name="Nat. Commun.">
        <title>Phylogenomics reveals the evolutionary origins of lichenization in chlorophyte algae.</title>
        <authorList>
            <person name="Puginier C."/>
            <person name="Libourel C."/>
            <person name="Otte J."/>
            <person name="Skaloud P."/>
            <person name="Haon M."/>
            <person name="Grisel S."/>
            <person name="Petersen M."/>
            <person name="Berrin J.G."/>
            <person name="Delaux P.M."/>
            <person name="Dal Grande F."/>
            <person name="Keller J."/>
        </authorList>
    </citation>
    <scope>NUCLEOTIDE SEQUENCE [LARGE SCALE GENOMIC DNA]</scope>
    <source>
        <strain evidence="3 4">SAG 2145</strain>
    </source>
</reference>
<evidence type="ECO:0000313" key="3">
    <source>
        <dbReference type="EMBL" id="KAK9834545.1"/>
    </source>
</evidence>
<evidence type="ECO:0008006" key="5">
    <source>
        <dbReference type="Google" id="ProtNLM"/>
    </source>
</evidence>
<dbReference type="AlphaFoldDB" id="A0AAW1RM01"/>
<feature type="transmembrane region" description="Helical" evidence="2">
    <location>
        <begin position="132"/>
        <end position="154"/>
    </location>
</feature>